<evidence type="ECO:0000256" key="7">
    <source>
        <dbReference type="ARBA" id="ARBA00047899"/>
    </source>
</evidence>
<evidence type="ECO:0000256" key="4">
    <source>
        <dbReference type="ARBA" id="ARBA00022741"/>
    </source>
</evidence>
<dbReference type="PROSITE" id="PS50011">
    <property type="entry name" value="PROTEIN_KINASE_DOM"/>
    <property type="match status" value="1"/>
</dbReference>
<dbReference type="Gene3D" id="1.10.510.10">
    <property type="entry name" value="Transferase(Phosphotransferase) domain 1"/>
    <property type="match status" value="1"/>
</dbReference>
<feature type="domain" description="Protein kinase" evidence="11">
    <location>
        <begin position="134"/>
        <end position="512"/>
    </location>
</feature>
<feature type="region of interest" description="Disordered" evidence="10">
    <location>
        <begin position="1"/>
        <end position="70"/>
    </location>
</feature>
<dbReference type="EC" id="2.7.11.1" evidence="1"/>
<dbReference type="SUPFAM" id="SSF56112">
    <property type="entry name" value="Protein kinase-like (PK-like)"/>
    <property type="match status" value="1"/>
</dbReference>
<dbReference type="InterPro" id="IPR011009">
    <property type="entry name" value="Kinase-like_dom_sf"/>
</dbReference>
<evidence type="ECO:0000256" key="9">
    <source>
        <dbReference type="PROSITE-ProRule" id="PRU10141"/>
    </source>
</evidence>
<name>A0ABR2X5Q5_9PEZI</name>
<evidence type="ECO:0000313" key="12">
    <source>
        <dbReference type="EMBL" id="KAK9769112.1"/>
    </source>
</evidence>
<evidence type="ECO:0000256" key="2">
    <source>
        <dbReference type="ARBA" id="ARBA00022527"/>
    </source>
</evidence>
<dbReference type="Proteomes" id="UP001465668">
    <property type="component" value="Unassembled WGS sequence"/>
</dbReference>
<dbReference type="SMART" id="SM00220">
    <property type="entry name" value="S_TKc"/>
    <property type="match status" value="1"/>
</dbReference>
<dbReference type="GO" id="GO:0016301">
    <property type="term" value="F:kinase activity"/>
    <property type="evidence" value="ECO:0007669"/>
    <property type="project" value="UniProtKB-KW"/>
</dbReference>
<evidence type="ECO:0000313" key="13">
    <source>
        <dbReference type="Proteomes" id="UP001465668"/>
    </source>
</evidence>
<evidence type="ECO:0000256" key="3">
    <source>
        <dbReference type="ARBA" id="ARBA00022679"/>
    </source>
</evidence>
<feature type="binding site" evidence="9">
    <location>
        <position position="163"/>
    </location>
    <ligand>
        <name>ATP</name>
        <dbReference type="ChEBI" id="CHEBI:30616"/>
    </ligand>
</feature>
<comment type="catalytic activity">
    <reaction evidence="8">
        <text>L-seryl-[protein] + ATP = O-phospho-L-seryl-[protein] + ADP + H(+)</text>
        <dbReference type="Rhea" id="RHEA:17989"/>
        <dbReference type="Rhea" id="RHEA-COMP:9863"/>
        <dbReference type="Rhea" id="RHEA-COMP:11604"/>
        <dbReference type="ChEBI" id="CHEBI:15378"/>
        <dbReference type="ChEBI" id="CHEBI:29999"/>
        <dbReference type="ChEBI" id="CHEBI:30616"/>
        <dbReference type="ChEBI" id="CHEBI:83421"/>
        <dbReference type="ChEBI" id="CHEBI:456216"/>
        <dbReference type="EC" id="2.7.11.1"/>
    </reaction>
</comment>
<sequence length="523" mass="59450">MTRPQDNEDRVINTPRPFEDKREDIQSPDEAQSEHEDSQLSEHVQPEDTPEDIPTSTVEEQYEPRAEQRPATFAQGILTTNLEISLPPTPSSRAPNDHEWRFKKMTSPCEWIEDYRPGGYHPVHLGDIFKDGEYKILRKLGEGSYSTVWLARDLRNSKYVAIKILVGSSETTSELQILRHITQNAPTDGARYVTQLLDEFEHHGPNGVHRCLVFEPMGPSVNTMVEELPQFKPRKWGMKIRYPPQMAKNILKQSLQALKFLHEQGIAHGDFQPGNIFFALDDIDSKPEVELRQKEDVQAKSISAPVQRLDGKQDRWAPRYLCIAEPLVPSAPCDEGSKIKLGDMGGAFFFTDPPRKLVTPLGLRPPELILTGEVHRTIDIWSFGCLIFQLITGQPLICVPWYESESDQDDDHLLSLTACLGALPNKLYREWKNSSLYFTPEGKLFNCALGGVAEGAEPLMVEQMSMEELFDEAAPDLEEQEAYQVKTLIRWILQYDPAERPTPSEVLLHPWFSQDATKSGTFK</sequence>
<organism evidence="12 13">
    <name type="scientific">Seiridium cardinale</name>
    <dbReference type="NCBI Taxonomy" id="138064"/>
    <lineage>
        <taxon>Eukaryota</taxon>
        <taxon>Fungi</taxon>
        <taxon>Dikarya</taxon>
        <taxon>Ascomycota</taxon>
        <taxon>Pezizomycotina</taxon>
        <taxon>Sordariomycetes</taxon>
        <taxon>Xylariomycetidae</taxon>
        <taxon>Amphisphaeriales</taxon>
        <taxon>Sporocadaceae</taxon>
        <taxon>Seiridium</taxon>
    </lineage>
</organism>
<evidence type="ECO:0000256" key="1">
    <source>
        <dbReference type="ARBA" id="ARBA00012513"/>
    </source>
</evidence>
<keyword evidence="4 9" id="KW-0547">Nucleotide-binding</keyword>
<dbReference type="InterPro" id="IPR000719">
    <property type="entry name" value="Prot_kinase_dom"/>
</dbReference>
<keyword evidence="5 12" id="KW-0418">Kinase</keyword>
<dbReference type="PANTHER" id="PTHR47634:SF9">
    <property type="entry name" value="PROTEIN KINASE DOMAIN-CONTAINING PROTEIN-RELATED"/>
    <property type="match status" value="1"/>
</dbReference>
<feature type="compositionally biased region" description="Basic and acidic residues" evidence="10">
    <location>
        <begin position="1"/>
        <end position="25"/>
    </location>
</feature>
<keyword evidence="13" id="KW-1185">Reference proteome</keyword>
<gene>
    <name evidence="12" type="ORF">SCAR479_02356</name>
</gene>
<comment type="catalytic activity">
    <reaction evidence="7">
        <text>L-threonyl-[protein] + ATP = O-phospho-L-threonyl-[protein] + ADP + H(+)</text>
        <dbReference type="Rhea" id="RHEA:46608"/>
        <dbReference type="Rhea" id="RHEA-COMP:11060"/>
        <dbReference type="Rhea" id="RHEA-COMP:11605"/>
        <dbReference type="ChEBI" id="CHEBI:15378"/>
        <dbReference type="ChEBI" id="CHEBI:30013"/>
        <dbReference type="ChEBI" id="CHEBI:30616"/>
        <dbReference type="ChEBI" id="CHEBI:61977"/>
        <dbReference type="ChEBI" id="CHEBI:456216"/>
        <dbReference type="EC" id="2.7.11.1"/>
    </reaction>
</comment>
<proteinExistence type="predicted"/>
<dbReference type="InterPro" id="IPR051334">
    <property type="entry name" value="SRPK"/>
</dbReference>
<feature type="compositionally biased region" description="Basic and acidic residues" evidence="10">
    <location>
        <begin position="32"/>
        <end position="46"/>
    </location>
</feature>
<comment type="caution">
    <text evidence="12">The sequence shown here is derived from an EMBL/GenBank/DDBJ whole genome shotgun (WGS) entry which is preliminary data.</text>
</comment>
<dbReference type="EMBL" id="JARVKM010000251">
    <property type="protein sequence ID" value="KAK9769112.1"/>
    <property type="molecule type" value="Genomic_DNA"/>
</dbReference>
<dbReference type="CDD" id="cd05118">
    <property type="entry name" value="STKc_CMGC"/>
    <property type="match status" value="1"/>
</dbReference>
<dbReference type="PANTHER" id="PTHR47634">
    <property type="entry name" value="PROTEIN KINASE DOMAIN-CONTAINING PROTEIN-RELATED"/>
    <property type="match status" value="1"/>
</dbReference>
<dbReference type="PROSITE" id="PS00107">
    <property type="entry name" value="PROTEIN_KINASE_ATP"/>
    <property type="match status" value="1"/>
</dbReference>
<accession>A0ABR2X5Q5</accession>
<evidence type="ECO:0000259" key="11">
    <source>
        <dbReference type="PROSITE" id="PS50011"/>
    </source>
</evidence>
<dbReference type="Gene3D" id="3.30.200.20">
    <property type="entry name" value="Phosphorylase Kinase, domain 1"/>
    <property type="match status" value="1"/>
</dbReference>
<reference evidence="12 13" key="1">
    <citation type="submission" date="2024-02" db="EMBL/GenBank/DDBJ databases">
        <title>First draft genome assembly of two strains of Seiridium cardinale.</title>
        <authorList>
            <person name="Emiliani G."/>
            <person name="Scali E."/>
        </authorList>
    </citation>
    <scope>NUCLEOTIDE SEQUENCE [LARGE SCALE GENOMIC DNA]</scope>
    <source>
        <strain evidence="12 13">BM-138-000479</strain>
    </source>
</reference>
<keyword evidence="2" id="KW-0723">Serine/threonine-protein kinase</keyword>
<keyword evidence="6 9" id="KW-0067">ATP-binding</keyword>
<evidence type="ECO:0000256" key="10">
    <source>
        <dbReference type="SAM" id="MobiDB-lite"/>
    </source>
</evidence>
<evidence type="ECO:0000256" key="6">
    <source>
        <dbReference type="ARBA" id="ARBA00022840"/>
    </source>
</evidence>
<keyword evidence="3" id="KW-0808">Transferase</keyword>
<dbReference type="InterPro" id="IPR017441">
    <property type="entry name" value="Protein_kinase_ATP_BS"/>
</dbReference>
<evidence type="ECO:0000256" key="5">
    <source>
        <dbReference type="ARBA" id="ARBA00022777"/>
    </source>
</evidence>
<protein>
    <recommendedName>
        <fullName evidence="1">non-specific serine/threonine protein kinase</fullName>
        <ecNumber evidence="1">2.7.11.1</ecNumber>
    </recommendedName>
</protein>
<evidence type="ECO:0000256" key="8">
    <source>
        <dbReference type="ARBA" id="ARBA00048679"/>
    </source>
</evidence>
<dbReference type="Pfam" id="PF00069">
    <property type="entry name" value="Pkinase"/>
    <property type="match status" value="2"/>
</dbReference>